<protein>
    <recommendedName>
        <fullName evidence="3">Polysaccharide (De)acetylase</fullName>
    </recommendedName>
</protein>
<accession>A0A6M1TD98</accession>
<name>A0A6M1TD98_9BACT</name>
<dbReference type="EMBL" id="JAALLT010000007">
    <property type="protein sequence ID" value="NGP78153.1"/>
    <property type="molecule type" value="Genomic_DNA"/>
</dbReference>
<evidence type="ECO:0000313" key="1">
    <source>
        <dbReference type="EMBL" id="NGP78153.1"/>
    </source>
</evidence>
<comment type="caution">
    <text evidence="1">The sequence shown here is derived from an EMBL/GenBank/DDBJ whole genome shotgun (WGS) entry which is preliminary data.</text>
</comment>
<organism evidence="1 2">
    <name type="scientific">Halalkalibaculum roseum</name>
    <dbReference type="NCBI Taxonomy" id="2709311"/>
    <lineage>
        <taxon>Bacteria</taxon>
        <taxon>Pseudomonadati</taxon>
        <taxon>Balneolota</taxon>
        <taxon>Balneolia</taxon>
        <taxon>Balneolales</taxon>
        <taxon>Balneolaceae</taxon>
        <taxon>Halalkalibaculum</taxon>
    </lineage>
</organism>
<dbReference type="RefSeq" id="WP_165143887.1">
    <property type="nucleotide sequence ID" value="NZ_JAALLT010000007.1"/>
</dbReference>
<keyword evidence="2" id="KW-1185">Reference proteome</keyword>
<dbReference type="AlphaFoldDB" id="A0A6M1TD98"/>
<dbReference type="Proteomes" id="UP000473278">
    <property type="component" value="Unassembled WGS sequence"/>
</dbReference>
<reference evidence="1 2" key="1">
    <citation type="submission" date="2020-02" db="EMBL/GenBank/DDBJ databases">
        <title>Balneolaceae bacterium YR4-1, complete genome.</title>
        <authorList>
            <person name="Li Y."/>
            <person name="Wu S."/>
        </authorList>
    </citation>
    <scope>NUCLEOTIDE SEQUENCE [LARGE SCALE GENOMIC DNA]</scope>
    <source>
        <strain evidence="1 2">YR4-1</strain>
    </source>
</reference>
<proteinExistence type="predicted"/>
<sequence length="370" mass="43284">MRNILSRNFINIPGWKTDRKIVVIQSDDWGSIRTAESTFNDLLEEGYPLDQCVYNSKDALETNSDLEYLMEVLSSVKDMNGNPAIFTINNIVANPDFDKIKEADFRKYFYEPFVQTLERLPNRDNVMKLYHEGIEEKLFKPQFHGREHVHTHHWIKALQEGNVKLLKIFNRGMFTYYKGEGSNCKNEYLDAMATYNEKQFGAIEDKIKSGLDLFEDIWGFRSKTLIAPCYIWGRNIEIFFHKYGVRLIQSGRCQKEPVYNQDNYNIIRRYIGQNNSHGQVYSIRNVQFEPASNPGINWVDKALIEISTAFIWKKPAVISTHRVNFIGSINPKNRSRNLILLKELLQKIINKWPEVEFISSDHLADLILEK</sequence>
<evidence type="ECO:0000313" key="2">
    <source>
        <dbReference type="Proteomes" id="UP000473278"/>
    </source>
</evidence>
<evidence type="ECO:0008006" key="3">
    <source>
        <dbReference type="Google" id="ProtNLM"/>
    </source>
</evidence>
<gene>
    <name evidence="1" type="ORF">G3570_16035</name>
</gene>